<feature type="region of interest" description="Disordered" evidence="1">
    <location>
        <begin position="267"/>
        <end position="336"/>
    </location>
</feature>
<dbReference type="Proteomes" id="UP000694546">
    <property type="component" value="Chromosome 12"/>
</dbReference>
<sequence>MLENKRERLKTFLRKIDEKAIVRIKHFMKESNYPECGGGVGGGGGGLPTKVKRSKSSLGNGSFRRKAESMKALSLEDAVLDPQREHRTLTRQQPVRSQTFDLDSKTFERTNGNGPQSSFVKHNKTFHKLFPDIPEGEDLIHAYICAWQKEVPYHGRLYITETHACFYSSVLLKDTKAVIPVSSIQKVKKQNMALLVPNALSIRTSEGDKFLFVSLRNRDACYQLLCSVSPRLEAGSTNSSSILSSAENSEKSKLVVFSCAALLPSSRQNSSQSSLDDSFDHPDSAAPPGLLLEPSPTETLKVPNGSLPSPKCRLTPHRDLSSSFSSSSSSELPMEEGGSWMCSVTRRARSLLYQREASTLNTLLVIYLILVMLLLLSSGYIGLRIVALEEQLNLLGALPEFSLNSGYQDT</sequence>
<evidence type="ECO:0000259" key="3">
    <source>
        <dbReference type="SMART" id="SM00568"/>
    </source>
</evidence>
<dbReference type="AlphaFoldDB" id="A0A8C4YVA9"/>
<dbReference type="Gene3D" id="2.30.29.30">
    <property type="entry name" value="Pleckstrin-homology domain (PH domain)/Phosphotyrosine-binding domain (PTB)"/>
    <property type="match status" value="1"/>
</dbReference>
<dbReference type="OrthoDB" id="2162691at2759"/>
<feature type="transmembrane region" description="Helical" evidence="2">
    <location>
        <begin position="359"/>
        <end position="383"/>
    </location>
</feature>
<dbReference type="SMART" id="SM00568">
    <property type="entry name" value="GRAM"/>
    <property type="match status" value="1"/>
</dbReference>
<dbReference type="CDD" id="cd13220">
    <property type="entry name" value="PH-GRAM_GRAMDC"/>
    <property type="match status" value="1"/>
</dbReference>
<evidence type="ECO:0000313" key="5">
    <source>
        <dbReference type="Proteomes" id="UP000694546"/>
    </source>
</evidence>
<keyword evidence="2" id="KW-0472">Membrane</keyword>
<dbReference type="GeneTree" id="ENSGT00940000165115"/>
<dbReference type="Ensembl" id="ENSGMOT00000001018.2">
    <property type="protein sequence ID" value="ENSGMOP00000000982.2"/>
    <property type="gene ID" value="ENSGMOG00000000950.2"/>
</dbReference>
<evidence type="ECO:0000313" key="4">
    <source>
        <dbReference type="Ensembl" id="ENSGMOP00000000982.2"/>
    </source>
</evidence>
<dbReference type="InterPro" id="IPR004182">
    <property type="entry name" value="GRAM"/>
</dbReference>
<feature type="compositionally biased region" description="Low complexity" evidence="1">
    <location>
        <begin position="321"/>
        <end position="330"/>
    </location>
</feature>
<name>A0A8C4YVA9_GADMO</name>
<reference evidence="4" key="1">
    <citation type="submission" date="2025-08" db="UniProtKB">
        <authorList>
            <consortium name="Ensembl"/>
        </authorList>
    </citation>
    <scope>IDENTIFICATION</scope>
</reference>
<keyword evidence="2" id="KW-0812">Transmembrane</keyword>
<feature type="compositionally biased region" description="Low complexity" evidence="1">
    <location>
        <begin position="267"/>
        <end position="276"/>
    </location>
</feature>
<keyword evidence="5" id="KW-1185">Reference proteome</keyword>
<dbReference type="InterPro" id="IPR011993">
    <property type="entry name" value="PH-like_dom_sf"/>
</dbReference>
<feature type="domain" description="GRAM" evidence="3">
    <location>
        <begin position="124"/>
        <end position="191"/>
    </location>
</feature>
<evidence type="ECO:0000256" key="2">
    <source>
        <dbReference type="SAM" id="Phobius"/>
    </source>
</evidence>
<dbReference type="PANTHER" id="PTHR46645">
    <property type="entry name" value="GRAM DOMAIN-CONTAINING PROTEIN 2B-RELATED"/>
    <property type="match status" value="1"/>
</dbReference>
<accession>A0A8C4YVA9</accession>
<proteinExistence type="predicted"/>
<organism evidence="4 5">
    <name type="scientific">Gadus morhua</name>
    <name type="common">Atlantic cod</name>
    <dbReference type="NCBI Taxonomy" id="8049"/>
    <lineage>
        <taxon>Eukaryota</taxon>
        <taxon>Metazoa</taxon>
        <taxon>Chordata</taxon>
        <taxon>Craniata</taxon>
        <taxon>Vertebrata</taxon>
        <taxon>Euteleostomi</taxon>
        <taxon>Actinopterygii</taxon>
        <taxon>Neopterygii</taxon>
        <taxon>Teleostei</taxon>
        <taxon>Neoteleostei</taxon>
        <taxon>Acanthomorphata</taxon>
        <taxon>Zeiogadaria</taxon>
        <taxon>Gadariae</taxon>
        <taxon>Gadiformes</taxon>
        <taxon>Gadoidei</taxon>
        <taxon>Gadidae</taxon>
        <taxon>Gadus</taxon>
    </lineage>
</organism>
<evidence type="ECO:0000256" key="1">
    <source>
        <dbReference type="SAM" id="MobiDB-lite"/>
    </source>
</evidence>
<dbReference type="Pfam" id="PF02893">
    <property type="entry name" value="GRAM"/>
    <property type="match status" value="1"/>
</dbReference>
<dbReference type="InterPro" id="IPR052633">
    <property type="entry name" value="GRAM_domain_protein_2B"/>
</dbReference>
<dbReference type="OMA" id="HYICALQ"/>
<keyword evidence="2" id="KW-1133">Transmembrane helix</keyword>
<dbReference type="PANTHER" id="PTHR46645:SF1">
    <property type="entry name" value="GRAM DOMAIN-CONTAINING PROTEIN"/>
    <property type="match status" value="1"/>
</dbReference>
<gene>
    <name evidence="4" type="primary">si:zfos-943e10.1</name>
</gene>
<reference evidence="4" key="2">
    <citation type="submission" date="2025-09" db="UniProtKB">
        <authorList>
            <consortium name="Ensembl"/>
        </authorList>
    </citation>
    <scope>IDENTIFICATION</scope>
</reference>
<protein>
    <submittedName>
        <fullName evidence="4">Si:zfos-943e10.1</fullName>
    </submittedName>
</protein>